<reference evidence="1 2" key="1">
    <citation type="submission" date="2020-08" db="EMBL/GenBank/DDBJ databases">
        <title>Genomic Encyclopedia of Type Strains, Phase IV (KMG-IV): sequencing the most valuable type-strain genomes for metagenomic binning, comparative biology and taxonomic classification.</title>
        <authorList>
            <person name="Goeker M."/>
        </authorList>
    </citation>
    <scope>NUCLEOTIDE SEQUENCE [LARGE SCALE GENOMIC DNA]</scope>
    <source>
        <strain evidence="1 2">DSM 27165</strain>
    </source>
</reference>
<keyword evidence="2" id="KW-1185">Reference proteome</keyword>
<dbReference type="Pfam" id="PF05728">
    <property type="entry name" value="UPF0227"/>
    <property type="match status" value="1"/>
</dbReference>
<comment type="caution">
    <text evidence="1">The sequence shown here is derived from an EMBL/GenBank/DDBJ whole genome shotgun (WGS) entry which is preliminary data.</text>
</comment>
<dbReference type="AlphaFoldDB" id="A0A840MFE1"/>
<dbReference type="Gene3D" id="3.40.50.1820">
    <property type="entry name" value="alpha/beta hydrolase"/>
    <property type="match status" value="1"/>
</dbReference>
<dbReference type="InterPro" id="IPR029058">
    <property type="entry name" value="AB_hydrolase_fold"/>
</dbReference>
<dbReference type="PANTHER" id="PTHR35602">
    <property type="entry name" value="ESTERASE YQIA-RELATED"/>
    <property type="match status" value="1"/>
</dbReference>
<gene>
    <name evidence="1" type="ORF">HNQ59_000382</name>
</gene>
<evidence type="ECO:0008006" key="3">
    <source>
        <dbReference type="Google" id="ProtNLM"/>
    </source>
</evidence>
<accession>A0A840MFE1</accession>
<sequence>MIIYLHGFMSGPGSFKATQMRDFMAEQGWADEYQCPKLSPYPAQAMAALSELIAALPVKPGLIGSSLGGYYALYLARKFECRAVLVNPAIKPYQDLQRFLGPQVSPYTGEAFTLTESHMDELRSLETPSPERLADYWLLTQTGDEVLDYRLAVDKLMGVNMTIEVGGDHSFVHFERHLRHIVNFLTHAGT</sequence>
<dbReference type="PANTHER" id="PTHR35602:SF3">
    <property type="entry name" value="ESTERASE YQIA"/>
    <property type="match status" value="1"/>
</dbReference>
<protein>
    <recommendedName>
        <fullName evidence="3">Esterase</fullName>
    </recommendedName>
</protein>
<dbReference type="SUPFAM" id="SSF53474">
    <property type="entry name" value="alpha/beta-Hydrolases"/>
    <property type="match status" value="1"/>
</dbReference>
<dbReference type="RefSeq" id="WP_184034465.1">
    <property type="nucleotide sequence ID" value="NZ_JACHHY010000002.1"/>
</dbReference>
<evidence type="ECO:0000313" key="2">
    <source>
        <dbReference type="Proteomes" id="UP000575898"/>
    </source>
</evidence>
<dbReference type="Proteomes" id="UP000575898">
    <property type="component" value="Unassembled WGS sequence"/>
</dbReference>
<proteinExistence type="predicted"/>
<name>A0A840MFE1_9PROT</name>
<evidence type="ECO:0000313" key="1">
    <source>
        <dbReference type="EMBL" id="MBB5017120.1"/>
    </source>
</evidence>
<dbReference type="InterPro" id="IPR008886">
    <property type="entry name" value="UPF0227/Esterase_YqiA"/>
</dbReference>
<organism evidence="1 2">
    <name type="scientific">Chitinivorax tropicus</name>
    <dbReference type="NCBI Taxonomy" id="714531"/>
    <lineage>
        <taxon>Bacteria</taxon>
        <taxon>Pseudomonadati</taxon>
        <taxon>Pseudomonadota</taxon>
        <taxon>Betaproteobacteria</taxon>
        <taxon>Chitinivorax</taxon>
    </lineage>
</organism>
<dbReference type="EMBL" id="JACHHY010000002">
    <property type="protein sequence ID" value="MBB5017120.1"/>
    <property type="molecule type" value="Genomic_DNA"/>
</dbReference>